<sequence length="59" mass="6526">MKCLENIRMAITRADARVVQAPAVIVADREVLLATSDTVLGHTPKPLRESHRDTRSAFP</sequence>
<accession>A0A158GPG6</accession>
<evidence type="ECO:0000313" key="3">
    <source>
        <dbReference type="Proteomes" id="UP000054893"/>
    </source>
</evidence>
<protein>
    <submittedName>
        <fullName evidence="2">Uncharacterized protein</fullName>
    </submittedName>
</protein>
<gene>
    <name evidence="2" type="ORF">AWB64_03277</name>
</gene>
<dbReference type="RefSeq" id="WP_060856431.1">
    <property type="nucleotide sequence ID" value="NZ_FCOC02000009.1"/>
</dbReference>
<dbReference type="Proteomes" id="UP000054893">
    <property type="component" value="Unassembled WGS sequence"/>
</dbReference>
<proteinExistence type="predicted"/>
<evidence type="ECO:0000313" key="2">
    <source>
        <dbReference type="EMBL" id="SAL34018.1"/>
    </source>
</evidence>
<evidence type="ECO:0000256" key="1">
    <source>
        <dbReference type="SAM" id="MobiDB-lite"/>
    </source>
</evidence>
<feature type="region of interest" description="Disordered" evidence="1">
    <location>
        <begin position="39"/>
        <end position="59"/>
    </location>
</feature>
<reference evidence="2 3" key="1">
    <citation type="submission" date="2016-01" db="EMBL/GenBank/DDBJ databases">
        <authorList>
            <person name="Oliw E.H."/>
        </authorList>
    </citation>
    <scope>NUCLEOTIDE SEQUENCE [LARGE SCALE GENOMIC DNA]</scope>
    <source>
        <strain evidence="2">LMG 22029</strain>
    </source>
</reference>
<name>A0A158GPG6_CABSO</name>
<dbReference type="EMBL" id="FCOC02000009">
    <property type="protein sequence ID" value="SAL34018.1"/>
    <property type="molecule type" value="Genomic_DNA"/>
</dbReference>
<dbReference type="AlphaFoldDB" id="A0A158GPG6"/>
<organism evidence="2 3">
    <name type="scientific">Caballeronia sordidicola</name>
    <name type="common">Burkholderia sordidicola</name>
    <dbReference type="NCBI Taxonomy" id="196367"/>
    <lineage>
        <taxon>Bacteria</taxon>
        <taxon>Pseudomonadati</taxon>
        <taxon>Pseudomonadota</taxon>
        <taxon>Betaproteobacteria</taxon>
        <taxon>Burkholderiales</taxon>
        <taxon>Burkholderiaceae</taxon>
        <taxon>Caballeronia</taxon>
    </lineage>
</organism>
<feature type="compositionally biased region" description="Basic and acidic residues" evidence="1">
    <location>
        <begin position="46"/>
        <end position="59"/>
    </location>
</feature>